<dbReference type="SUPFAM" id="SSF52540">
    <property type="entry name" value="P-loop containing nucleoside triphosphate hydrolases"/>
    <property type="match status" value="1"/>
</dbReference>
<reference evidence="3" key="1">
    <citation type="submission" date="2016-10" db="EMBL/GenBank/DDBJ databases">
        <authorList>
            <person name="Varghese N."/>
            <person name="Submissions S."/>
        </authorList>
    </citation>
    <scope>NUCLEOTIDE SEQUENCE [LARGE SCALE GENOMIC DNA]</scope>
    <source>
        <strain evidence="3">VPI 5359</strain>
    </source>
</reference>
<dbReference type="Proteomes" id="UP000199652">
    <property type="component" value="Unassembled WGS sequence"/>
</dbReference>
<sequence length="925" mass="106479">MNSCERMLLDNLQSCIVNGDTILTEEDIDQLIEQYQKMSMFANMTDQEIKTVRNELLSRNSIKMEIGSLIEDRENRHKPWFEAQKSEFKMEYWDRYRSYILKDMGFSGNVVNTMDDILDKITDLLGNPSDDYSFQRRGLIIGDVQSGKTANYTGLICKAADVGYKAIVLLTGTIERLRKQTQKRLDAGFVGRDSDDMQKKIAKPIGAAKYNENLHPMSVTTVHNDFQKKIASSMIYDLKAVNGTILFVVKKNVKILKALEEWFNTSHNADGKVEYSLLLIDDESDNASVNTGKQDEDPTATNAAIVRILNLFRKASYIGFTATPFANIFINPQTDEEMEKESLFPKDYIYSLNAPDNYTGARDIFSENASDAYMIQEINVPEIENETCLPLKQKSGHHVTFIPKDMKEAINAFFIANTIRDLTESESNTHRAMLINVSRSRDVHEQVRRLIDDYIKTKLQCTLRLCKSKPFKKVENEAEIAELFNTYKKIYPDINISWEEIFNHLYDSTARIKTAIVNMDHPNALNYDEYRETGLRVIVIGGLSLSRGLTLEGLMISYFYRNSRTYDTLLQMGRWFGYKGKYKELCRIWMSEESREWYRYINEATEELRRDLKKFEDTALTPLEFGIRVRSDIATLDVTAKNKMRTAEKAVYRIRLSGEVIETPHITTKRSNNDQNIEAIKRMVSKIGKSPIKYPKEEKNKMQGYIDIEKNLIIDFLQHISVSPTALHFDTGVLAEFIENDSGHELDRWDIQFVEGTGKEYQLTNDIKIKKVKRSFSLILNNKVICISGSKQRLGSKGDGIFGLEINAITDIQKEIDKDYEAGFRRSREPNQKDRFKYGIKRNPLLSIYLIELKPPEKECGPEEEGIVQEFNSNGPLVGFGIGIPLLSDSESQRATYMMNKIAQKEREEAFQSYFEEEVDEDDDV</sequence>
<dbReference type="EMBL" id="FNOU01000034">
    <property type="protein sequence ID" value="SDY43363.1"/>
    <property type="molecule type" value="Genomic_DNA"/>
</dbReference>
<proteinExistence type="predicted"/>
<evidence type="ECO:0000313" key="2">
    <source>
        <dbReference type="EMBL" id="SDY43363.1"/>
    </source>
</evidence>
<protein>
    <submittedName>
        <fullName evidence="2">Z1 domain-containing protein</fullName>
    </submittedName>
</protein>
<dbReference type="STRING" id="1528.SAMN04488579_1346"/>
<gene>
    <name evidence="2" type="ORF">SAMN04488579_1346</name>
</gene>
<dbReference type="OrthoDB" id="436461at2"/>
<feature type="domain" description="Putative endonuclease Z1" evidence="1">
    <location>
        <begin position="406"/>
        <end position="632"/>
    </location>
</feature>
<organism evidence="2 3">
    <name type="scientific">Eubacterium barkeri</name>
    <name type="common">Clostridium barkeri</name>
    <dbReference type="NCBI Taxonomy" id="1528"/>
    <lineage>
        <taxon>Bacteria</taxon>
        <taxon>Bacillati</taxon>
        <taxon>Bacillota</taxon>
        <taxon>Clostridia</taxon>
        <taxon>Eubacteriales</taxon>
        <taxon>Eubacteriaceae</taxon>
        <taxon>Eubacterium</taxon>
    </lineage>
</organism>
<accession>A0A1H3JTW3</accession>
<dbReference type="InterPro" id="IPR027417">
    <property type="entry name" value="P-loop_NTPase"/>
</dbReference>
<dbReference type="RefSeq" id="WP_090247192.1">
    <property type="nucleotide sequence ID" value="NZ_FNOU01000034.1"/>
</dbReference>
<dbReference type="InterPro" id="IPR018310">
    <property type="entry name" value="Put_endonuclease_Z1-dom"/>
</dbReference>
<dbReference type="Pfam" id="PF10593">
    <property type="entry name" value="Z1"/>
    <property type="match status" value="1"/>
</dbReference>
<dbReference type="Gene3D" id="3.40.50.300">
    <property type="entry name" value="P-loop containing nucleotide triphosphate hydrolases"/>
    <property type="match status" value="1"/>
</dbReference>
<evidence type="ECO:0000313" key="3">
    <source>
        <dbReference type="Proteomes" id="UP000199652"/>
    </source>
</evidence>
<dbReference type="AlphaFoldDB" id="A0A1H3JTW3"/>
<name>A0A1H3JTW3_EUBBA</name>
<evidence type="ECO:0000259" key="1">
    <source>
        <dbReference type="Pfam" id="PF10593"/>
    </source>
</evidence>
<keyword evidence="3" id="KW-1185">Reference proteome</keyword>